<dbReference type="SUPFAM" id="SSF55681">
    <property type="entry name" value="Class II aaRS and biotin synthetases"/>
    <property type="match status" value="1"/>
</dbReference>
<dbReference type="GO" id="GO:0000049">
    <property type="term" value="F:tRNA binding"/>
    <property type="evidence" value="ECO:0007669"/>
    <property type="project" value="InterPro"/>
</dbReference>
<dbReference type="HOGENOM" id="CLU_022696_1_0_1"/>
<dbReference type="Pfam" id="PF03147">
    <property type="entry name" value="FDX-ACB"/>
    <property type="match status" value="1"/>
</dbReference>
<dbReference type="FunFam" id="3.30.70.380:FF:000002">
    <property type="entry name" value="phenylalanine--tRNA ligase, mitochondrial"/>
    <property type="match status" value="1"/>
</dbReference>
<evidence type="ECO:0000256" key="12">
    <source>
        <dbReference type="ARBA" id="ARBA00049255"/>
    </source>
</evidence>
<dbReference type="SUPFAM" id="SSF54991">
    <property type="entry name" value="Anticodon-binding domain of PheRS"/>
    <property type="match status" value="1"/>
</dbReference>
<feature type="domain" description="Aminoacyl-transfer RNA synthetases class-II family profile" evidence="13">
    <location>
        <begin position="89"/>
        <end position="321"/>
    </location>
</feature>
<evidence type="ECO:0000313" key="15">
    <source>
        <dbReference type="EnsemblMetazoa" id="SMAR014726-PA"/>
    </source>
</evidence>
<sequence length="441" mass="51465">MAKHYLMNAKRIASFIIQRPRLYSQEPAKLKSVEINAKESITINKISYPRDEWSNTSQKIISYIGQNLHSQPKHPLQGNPIFSIYDNISPIVSVKQNFDQLLVAEDHPSRKKSDTYYINSEYVLRSQTSAHQHQLIKAGLDKFLCIGDVYRKDAIDKHHFPVFHQVEAVKLFTENELYYDKQNHADLKLFELRSNRTPDKQASHTLEAAKLVEHSLKSCLVELSQNIFGNDVKYRWSDSFFPFTHPSFELELYLNNEWVEMLGCGIIEQQILRNAGVDNKIGWAFGVGLDRLAMKLYEIPDIRTLWSKDTGFLSQFSKADPNTPIKYKPVSVYPQCINDMSFWISDKFTCNDFYEMVRHVGGEAIEQVTLFDQFTHPKNKRTSHAYRLVYRDMNRTLTQKEVNIIHRKIAEVAIREFGNKQKKLFKLIILRTHSKEHAPMF</sequence>
<evidence type="ECO:0000256" key="11">
    <source>
        <dbReference type="ARBA" id="ARBA00031194"/>
    </source>
</evidence>
<evidence type="ECO:0000256" key="3">
    <source>
        <dbReference type="ARBA" id="ARBA00012814"/>
    </source>
</evidence>
<evidence type="ECO:0000256" key="10">
    <source>
        <dbReference type="ARBA" id="ARBA00023146"/>
    </source>
</evidence>
<keyword evidence="4" id="KW-0436">Ligase</keyword>
<keyword evidence="10" id="KW-0030">Aminoacyl-tRNA synthetase</keyword>
<dbReference type="EC" id="6.1.1.20" evidence="3"/>
<proteinExistence type="inferred from homology"/>
<evidence type="ECO:0000256" key="7">
    <source>
        <dbReference type="ARBA" id="ARBA00022917"/>
    </source>
</evidence>
<dbReference type="Proteomes" id="UP000014500">
    <property type="component" value="Unassembled WGS sequence"/>
</dbReference>
<dbReference type="SMART" id="SM00896">
    <property type="entry name" value="FDX-ACB"/>
    <property type="match status" value="1"/>
</dbReference>
<dbReference type="PhylomeDB" id="T1JLJ6"/>
<dbReference type="STRING" id="126957.T1JLJ6"/>
<reference evidence="16" key="1">
    <citation type="submission" date="2011-05" db="EMBL/GenBank/DDBJ databases">
        <authorList>
            <person name="Richards S.R."/>
            <person name="Qu J."/>
            <person name="Jiang H."/>
            <person name="Jhangiani S.N."/>
            <person name="Agravi P."/>
            <person name="Goodspeed R."/>
            <person name="Gross S."/>
            <person name="Mandapat C."/>
            <person name="Jackson L."/>
            <person name="Mathew T."/>
            <person name="Pu L."/>
            <person name="Thornton R."/>
            <person name="Saada N."/>
            <person name="Wilczek-Boney K.B."/>
            <person name="Lee S."/>
            <person name="Kovar C."/>
            <person name="Wu Y."/>
            <person name="Scherer S.E."/>
            <person name="Worley K.C."/>
            <person name="Muzny D.M."/>
            <person name="Gibbs R."/>
        </authorList>
    </citation>
    <scope>NUCLEOTIDE SEQUENCE</scope>
    <source>
        <strain evidence="16">Brora</strain>
    </source>
</reference>
<dbReference type="InterPro" id="IPR004530">
    <property type="entry name" value="Phe-tRNA-synth_IIc_mito"/>
</dbReference>
<evidence type="ECO:0000256" key="4">
    <source>
        <dbReference type="ARBA" id="ARBA00022598"/>
    </source>
</evidence>
<dbReference type="EMBL" id="JH429910">
    <property type="status" value="NOT_ANNOTATED_CDS"/>
    <property type="molecule type" value="Genomic_DNA"/>
</dbReference>
<organism evidence="15 16">
    <name type="scientific">Strigamia maritima</name>
    <name type="common">European centipede</name>
    <name type="synonym">Geophilus maritimus</name>
    <dbReference type="NCBI Taxonomy" id="126957"/>
    <lineage>
        <taxon>Eukaryota</taxon>
        <taxon>Metazoa</taxon>
        <taxon>Ecdysozoa</taxon>
        <taxon>Arthropoda</taxon>
        <taxon>Myriapoda</taxon>
        <taxon>Chilopoda</taxon>
        <taxon>Pleurostigmophora</taxon>
        <taxon>Geophilomorpha</taxon>
        <taxon>Linotaeniidae</taxon>
        <taxon>Strigamia</taxon>
    </lineage>
</organism>
<evidence type="ECO:0000313" key="16">
    <source>
        <dbReference type="Proteomes" id="UP000014500"/>
    </source>
</evidence>
<dbReference type="OMA" id="PISHYPQ"/>
<evidence type="ECO:0000256" key="6">
    <source>
        <dbReference type="ARBA" id="ARBA00022840"/>
    </source>
</evidence>
<dbReference type="GO" id="GO:0005759">
    <property type="term" value="C:mitochondrial matrix"/>
    <property type="evidence" value="ECO:0007669"/>
    <property type="project" value="UniProtKB-SubCell"/>
</dbReference>
<comment type="similarity">
    <text evidence="2">Belongs to the class-II aminoacyl-tRNA synthetase family.</text>
</comment>
<dbReference type="InterPro" id="IPR005121">
    <property type="entry name" value="Fdx_antiC-bd"/>
</dbReference>
<dbReference type="Pfam" id="PF01409">
    <property type="entry name" value="tRNA-synt_2d"/>
    <property type="match status" value="2"/>
</dbReference>
<keyword evidence="5" id="KW-0547">Nucleotide-binding</keyword>
<dbReference type="InterPro" id="IPR002319">
    <property type="entry name" value="Phenylalanyl-tRNA_Synthase"/>
</dbReference>
<dbReference type="GO" id="GO:0005524">
    <property type="term" value="F:ATP binding"/>
    <property type="evidence" value="ECO:0007669"/>
    <property type="project" value="UniProtKB-KW"/>
</dbReference>
<comment type="subcellular location">
    <subcellularLocation>
        <location evidence="1">Mitochondrion matrix</location>
    </subcellularLocation>
</comment>
<dbReference type="Gene3D" id="3.30.930.10">
    <property type="entry name" value="Bira Bifunctional Protein, Domain 2"/>
    <property type="match status" value="1"/>
</dbReference>
<evidence type="ECO:0000256" key="9">
    <source>
        <dbReference type="ARBA" id="ARBA00023128"/>
    </source>
</evidence>
<keyword evidence="8" id="KW-0809">Transit peptide</keyword>
<dbReference type="PROSITE" id="PS51447">
    <property type="entry name" value="FDX_ACB"/>
    <property type="match status" value="1"/>
</dbReference>
<keyword evidence="16" id="KW-1185">Reference proteome</keyword>
<dbReference type="CDD" id="cd00496">
    <property type="entry name" value="PheRS_alpha_core"/>
    <property type="match status" value="1"/>
</dbReference>
<feature type="domain" description="FDX-ACB" evidence="14">
    <location>
        <begin position="331"/>
        <end position="422"/>
    </location>
</feature>
<evidence type="ECO:0000259" key="13">
    <source>
        <dbReference type="PROSITE" id="PS50862"/>
    </source>
</evidence>
<evidence type="ECO:0000259" key="14">
    <source>
        <dbReference type="PROSITE" id="PS51447"/>
    </source>
</evidence>
<dbReference type="GO" id="GO:0004826">
    <property type="term" value="F:phenylalanine-tRNA ligase activity"/>
    <property type="evidence" value="ECO:0007669"/>
    <property type="project" value="UniProtKB-EC"/>
</dbReference>
<evidence type="ECO:0000256" key="2">
    <source>
        <dbReference type="ARBA" id="ARBA00008226"/>
    </source>
</evidence>
<dbReference type="AlphaFoldDB" id="T1JLJ6"/>
<comment type="catalytic activity">
    <reaction evidence="12">
        <text>tRNA(Phe) + L-phenylalanine + ATP = L-phenylalanyl-tRNA(Phe) + AMP + diphosphate + H(+)</text>
        <dbReference type="Rhea" id="RHEA:19413"/>
        <dbReference type="Rhea" id="RHEA-COMP:9668"/>
        <dbReference type="Rhea" id="RHEA-COMP:9699"/>
        <dbReference type="ChEBI" id="CHEBI:15378"/>
        <dbReference type="ChEBI" id="CHEBI:30616"/>
        <dbReference type="ChEBI" id="CHEBI:33019"/>
        <dbReference type="ChEBI" id="CHEBI:58095"/>
        <dbReference type="ChEBI" id="CHEBI:78442"/>
        <dbReference type="ChEBI" id="CHEBI:78531"/>
        <dbReference type="ChEBI" id="CHEBI:456215"/>
        <dbReference type="EC" id="6.1.1.20"/>
    </reaction>
</comment>
<protein>
    <recommendedName>
        <fullName evidence="3">phenylalanine--tRNA ligase</fullName>
        <ecNumber evidence="3">6.1.1.20</ecNumber>
    </recommendedName>
    <alternativeName>
        <fullName evidence="11">Phenylalanyl-tRNA synthetase</fullName>
    </alternativeName>
</protein>
<dbReference type="PROSITE" id="PS50862">
    <property type="entry name" value="AA_TRNA_LIGASE_II"/>
    <property type="match status" value="1"/>
</dbReference>
<dbReference type="GO" id="GO:0006432">
    <property type="term" value="P:phenylalanyl-tRNA aminoacylation"/>
    <property type="evidence" value="ECO:0007669"/>
    <property type="project" value="InterPro"/>
</dbReference>
<keyword evidence="9" id="KW-0496">Mitochondrion</keyword>
<name>T1JLJ6_STRMM</name>
<dbReference type="InterPro" id="IPR036690">
    <property type="entry name" value="Fdx_antiC-bd_sf"/>
</dbReference>
<dbReference type="InterPro" id="IPR006195">
    <property type="entry name" value="aa-tRNA-synth_II"/>
</dbReference>
<keyword evidence="6" id="KW-0067">ATP-binding</keyword>
<reference evidence="15" key="2">
    <citation type="submission" date="2015-02" db="UniProtKB">
        <authorList>
            <consortium name="EnsemblMetazoa"/>
        </authorList>
    </citation>
    <scope>IDENTIFICATION</scope>
</reference>
<evidence type="ECO:0000256" key="1">
    <source>
        <dbReference type="ARBA" id="ARBA00004305"/>
    </source>
</evidence>
<dbReference type="Gene3D" id="3.30.70.380">
    <property type="entry name" value="Ferrodoxin-fold anticodon-binding domain"/>
    <property type="match status" value="1"/>
</dbReference>
<accession>T1JLJ6</accession>
<keyword evidence="7" id="KW-0648">Protein biosynthesis</keyword>
<evidence type="ECO:0000256" key="5">
    <source>
        <dbReference type="ARBA" id="ARBA00022741"/>
    </source>
</evidence>
<dbReference type="eggNOG" id="KOG2783">
    <property type="taxonomic scope" value="Eukaryota"/>
</dbReference>
<evidence type="ECO:0000256" key="8">
    <source>
        <dbReference type="ARBA" id="ARBA00022946"/>
    </source>
</evidence>
<dbReference type="NCBIfam" id="TIGR00469">
    <property type="entry name" value="pheS_mito"/>
    <property type="match status" value="1"/>
</dbReference>
<dbReference type="InterPro" id="IPR045864">
    <property type="entry name" value="aa-tRNA-synth_II/BPL/LPL"/>
</dbReference>
<dbReference type="EnsemblMetazoa" id="SMAR014726-RA">
    <property type="protein sequence ID" value="SMAR014726-PA"/>
    <property type="gene ID" value="SMAR014726"/>
</dbReference>
<dbReference type="PANTHER" id="PTHR11538:SF41">
    <property type="entry name" value="PHENYLALANINE--TRNA LIGASE, MITOCHONDRIAL"/>
    <property type="match status" value="1"/>
</dbReference>
<dbReference type="PANTHER" id="PTHR11538">
    <property type="entry name" value="PHENYLALANYL-TRNA SYNTHETASE"/>
    <property type="match status" value="1"/>
</dbReference>